<gene>
    <name evidence="2" type="ORF">M501DRAFT_995472</name>
</gene>
<comment type="caution">
    <text evidence="2">The sequence shown here is derived from an EMBL/GenBank/DDBJ whole genome shotgun (WGS) entry which is preliminary data.</text>
</comment>
<evidence type="ECO:0000256" key="1">
    <source>
        <dbReference type="SAM" id="SignalP"/>
    </source>
</evidence>
<evidence type="ECO:0000313" key="3">
    <source>
        <dbReference type="Proteomes" id="UP000799429"/>
    </source>
</evidence>
<dbReference type="AlphaFoldDB" id="A0A9P4VPP9"/>
<proteinExistence type="predicted"/>
<feature type="chain" id="PRO_5040335539" description="Small secreted protein" evidence="1">
    <location>
        <begin position="23"/>
        <end position="89"/>
    </location>
</feature>
<dbReference type="Proteomes" id="UP000799429">
    <property type="component" value="Unassembled WGS sequence"/>
</dbReference>
<dbReference type="EMBL" id="MU006099">
    <property type="protein sequence ID" value="KAF2837525.1"/>
    <property type="molecule type" value="Genomic_DNA"/>
</dbReference>
<accession>A0A9P4VPP9</accession>
<keyword evidence="3" id="KW-1185">Reference proteome</keyword>
<sequence length="89" mass="10057">MRFSRSSLIAASAFILLLPVDARIANPLNLFRSKRGQPEQNHKRVESVVCVDHDIYSDFLKNISEANQFCVAHLRIPPATVETTYTPVM</sequence>
<protein>
    <recommendedName>
        <fullName evidence="4">Small secreted protein</fullName>
    </recommendedName>
</protein>
<name>A0A9P4VPP9_9PEZI</name>
<reference evidence="2" key="1">
    <citation type="journal article" date="2020" name="Stud. Mycol.">
        <title>101 Dothideomycetes genomes: a test case for predicting lifestyles and emergence of pathogens.</title>
        <authorList>
            <person name="Haridas S."/>
            <person name="Albert R."/>
            <person name="Binder M."/>
            <person name="Bloem J."/>
            <person name="Labutti K."/>
            <person name="Salamov A."/>
            <person name="Andreopoulos B."/>
            <person name="Baker S."/>
            <person name="Barry K."/>
            <person name="Bills G."/>
            <person name="Bluhm B."/>
            <person name="Cannon C."/>
            <person name="Castanera R."/>
            <person name="Culley D."/>
            <person name="Daum C."/>
            <person name="Ezra D."/>
            <person name="Gonzalez J."/>
            <person name="Henrissat B."/>
            <person name="Kuo A."/>
            <person name="Liang C."/>
            <person name="Lipzen A."/>
            <person name="Lutzoni F."/>
            <person name="Magnuson J."/>
            <person name="Mondo S."/>
            <person name="Nolan M."/>
            <person name="Ohm R."/>
            <person name="Pangilinan J."/>
            <person name="Park H.-J."/>
            <person name="Ramirez L."/>
            <person name="Alfaro M."/>
            <person name="Sun H."/>
            <person name="Tritt A."/>
            <person name="Yoshinaga Y."/>
            <person name="Zwiers L.-H."/>
            <person name="Turgeon B."/>
            <person name="Goodwin S."/>
            <person name="Spatafora J."/>
            <person name="Crous P."/>
            <person name="Grigoriev I."/>
        </authorList>
    </citation>
    <scope>NUCLEOTIDE SEQUENCE</scope>
    <source>
        <strain evidence="2">CBS 101060</strain>
    </source>
</reference>
<organism evidence="2 3">
    <name type="scientific">Patellaria atrata CBS 101060</name>
    <dbReference type="NCBI Taxonomy" id="1346257"/>
    <lineage>
        <taxon>Eukaryota</taxon>
        <taxon>Fungi</taxon>
        <taxon>Dikarya</taxon>
        <taxon>Ascomycota</taxon>
        <taxon>Pezizomycotina</taxon>
        <taxon>Dothideomycetes</taxon>
        <taxon>Dothideomycetes incertae sedis</taxon>
        <taxon>Patellariales</taxon>
        <taxon>Patellariaceae</taxon>
        <taxon>Patellaria</taxon>
    </lineage>
</organism>
<keyword evidence="1" id="KW-0732">Signal</keyword>
<evidence type="ECO:0008006" key="4">
    <source>
        <dbReference type="Google" id="ProtNLM"/>
    </source>
</evidence>
<feature type="signal peptide" evidence="1">
    <location>
        <begin position="1"/>
        <end position="22"/>
    </location>
</feature>
<evidence type="ECO:0000313" key="2">
    <source>
        <dbReference type="EMBL" id="KAF2837525.1"/>
    </source>
</evidence>